<organism evidence="2 3">
    <name type="scientific">Pedobacter insulae</name>
    <dbReference type="NCBI Taxonomy" id="414048"/>
    <lineage>
        <taxon>Bacteria</taxon>
        <taxon>Pseudomonadati</taxon>
        <taxon>Bacteroidota</taxon>
        <taxon>Sphingobacteriia</taxon>
        <taxon>Sphingobacteriales</taxon>
        <taxon>Sphingobacteriaceae</taxon>
        <taxon>Pedobacter</taxon>
    </lineage>
</organism>
<dbReference type="SUPFAM" id="SSF109854">
    <property type="entry name" value="DinB/YfiT-like putative metalloenzymes"/>
    <property type="match status" value="1"/>
</dbReference>
<proteinExistence type="predicted"/>
<gene>
    <name evidence="2" type="ORF">SAMN04489864_105265</name>
</gene>
<name>A0A1I2XII3_9SPHI</name>
<protein>
    <submittedName>
        <fullName evidence="2">DinB superfamily protein</fullName>
    </submittedName>
</protein>
<dbReference type="InterPro" id="IPR024775">
    <property type="entry name" value="DinB-like"/>
</dbReference>
<dbReference type="AlphaFoldDB" id="A0A1I2XII3"/>
<evidence type="ECO:0000313" key="3">
    <source>
        <dbReference type="Proteomes" id="UP000199666"/>
    </source>
</evidence>
<dbReference type="RefSeq" id="WP_090993815.1">
    <property type="nucleotide sequence ID" value="NZ_FOPP01000005.1"/>
</dbReference>
<feature type="domain" description="DinB-like" evidence="1">
    <location>
        <begin position="28"/>
        <end position="160"/>
    </location>
</feature>
<evidence type="ECO:0000259" key="1">
    <source>
        <dbReference type="Pfam" id="PF12867"/>
    </source>
</evidence>
<reference evidence="2 3" key="1">
    <citation type="submission" date="2016-10" db="EMBL/GenBank/DDBJ databases">
        <authorList>
            <person name="de Groot N.N."/>
        </authorList>
    </citation>
    <scope>NUCLEOTIDE SEQUENCE [LARGE SCALE GENOMIC DNA]</scope>
    <source>
        <strain evidence="2 3">DSM 18684</strain>
    </source>
</reference>
<accession>A0A1I2XII3</accession>
<evidence type="ECO:0000313" key="2">
    <source>
        <dbReference type="EMBL" id="SFH13280.1"/>
    </source>
</evidence>
<dbReference type="InterPro" id="IPR034660">
    <property type="entry name" value="DinB/YfiT-like"/>
</dbReference>
<dbReference type="Proteomes" id="UP000199666">
    <property type="component" value="Unassembled WGS sequence"/>
</dbReference>
<dbReference type="Pfam" id="PF12867">
    <property type="entry name" value="DinB_2"/>
    <property type="match status" value="1"/>
</dbReference>
<dbReference type="Gene3D" id="1.20.120.450">
    <property type="entry name" value="dinb family like domain"/>
    <property type="match status" value="1"/>
</dbReference>
<keyword evidence="3" id="KW-1185">Reference proteome</keyword>
<dbReference type="OrthoDB" id="9793216at2"/>
<dbReference type="EMBL" id="FOPP01000005">
    <property type="protein sequence ID" value="SFH13280.1"/>
    <property type="molecule type" value="Genomic_DNA"/>
</dbReference>
<sequence>MNRPQINEYPEWGQNYISQVEGNVMDILEKQADDFPSFINSLANKGDYAYAPGKWTIKELVGHMIDTERILVYRLLCFVRGEAAGLPGFEEDDYVANAHFKDGNLSSMAEEFSLLRKANLYLIKSLNEDELDRMGTSNGKRMSARAIVYVLAGHVIHHTKIVKERYL</sequence>
<dbReference type="STRING" id="414048.SAMN04489864_105265"/>